<name>A0A174EQ86_9CLOT</name>
<evidence type="ECO:0000313" key="2">
    <source>
        <dbReference type="Proteomes" id="UP000095558"/>
    </source>
</evidence>
<evidence type="ECO:0000313" key="1">
    <source>
        <dbReference type="EMBL" id="CUO39651.1"/>
    </source>
</evidence>
<dbReference type="EMBL" id="CYZV01000023">
    <property type="protein sequence ID" value="CUO39651.1"/>
    <property type="molecule type" value="Genomic_DNA"/>
</dbReference>
<organism evidence="1 2">
    <name type="scientific">Clostridium disporicum</name>
    <dbReference type="NCBI Taxonomy" id="84024"/>
    <lineage>
        <taxon>Bacteria</taxon>
        <taxon>Bacillati</taxon>
        <taxon>Bacillota</taxon>
        <taxon>Clostridia</taxon>
        <taxon>Eubacteriales</taxon>
        <taxon>Clostridiaceae</taxon>
        <taxon>Clostridium</taxon>
    </lineage>
</organism>
<proteinExistence type="predicted"/>
<accession>A0A174EQ86</accession>
<gene>
    <name evidence="1" type="ORF">ERS852470_02220</name>
</gene>
<sequence length="32" mass="3271">MMFMSVIAIVLSVCGVASVACVIVGAKSEKNI</sequence>
<dbReference type="AlphaFoldDB" id="A0A174EQ86"/>
<dbReference type="Proteomes" id="UP000095558">
    <property type="component" value="Unassembled WGS sequence"/>
</dbReference>
<protein>
    <submittedName>
        <fullName evidence="1">Uncharacterized protein</fullName>
    </submittedName>
</protein>
<reference evidence="1 2" key="1">
    <citation type="submission" date="2015-09" db="EMBL/GenBank/DDBJ databases">
        <authorList>
            <consortium name="Pathogen Informatics"/>
        </authorList>
    </citation>
    <scope>NUCLEOTIDE SEQUENCE [LARGE SCALE GENOMIC DNA]</scope>
    <source>
        <strain evidence="1 2">2789STDY5834855</strain>
    </source>
</reference>